<name>A0AAD4XI32_9MAGN</name>
<keyword evidence="2" id="KW-1185">Reference proteome</keyword>
<evidence type="ECO:0000313" key="1">
    <source>
        <dbReference type="EMBL" id="KAI3912552.1"/>
    </source>
</evidence>
<dbReference type="Proteomes" id="UP001202328">
    <property type="component" value="Unassembled WGS sequence"/>
</dbReference>
<organism evidence="1 2">
    <name type="scientific">Papaver atlanticum</name>
    <dbReference type="NCBI Taxonomy" id="357466"/>
    <lineage>
        <taxon>Eukaryota</taxon>
        <taxon>Viridiplantae</taxon>
        <taxon>Streptophyta</taxon>
        <taxon>Embryophyta</taxon>
        <taxon>Tracheophyta</taxon>
        <taxon>Spermatophyta</taxon>
        <taxon>Magnoliopsida</taxon>
        <taxon>Ranunculales</taxon>
        <taxon>Papaveraceae</taxon>
        <taxon>Papaveroideae</taxon>
        <taxon>Papaver</taxon>
    </lineage>
</organism>
<reference evidence="1" key="1">
    <citation type="submission" date="2022-04" db="EMBL/GenBank/DDBJ databases">
        <title>A functionally conserved STORR gene fusion in Papaver species that diverged 16.8 million years ago.</title>
        <authorList>
            <person name="Catania T."/>
        </authorList>
    </citation>
    <scope>NUCLEOTIDE SEQUENCE</scope>
    <source>
        <strain evidence="1">S-188037</strain>
    </source>
</reference>
<gene>
    <name evidence="1" type="ORF">MKW98_021014</name>
</gene>
<proteinExistence type="predicted"/>
<dbReference type="AlphaFoldDB" id="A0AAD4XI32"/>
<dbReference type="EMBL" id="JAJJMB010009728">
    <property type="protein sequence ID" value="KAI3912552.1"/>
    <property type="molecule type" value="Genomic_DNA"/>
</dbReference>
<accession>A0AAD4XI32</accession>
<evidence type="ECO:0000313" key="2">
    <source>
        <dbReference type="Proteomes" id="UP001202328"/>
    </source>
</evidence>
<protein>
    <submittedName>
        <fullName evidence="1">Uncharacterized protein</fullName>
    </submittedName>
</protein>
<comment type="caution">
    <text evidence="1">The sequence shown here is derived from an EMBL/GenBank/DDBJ whole genome shotgun (WGS) entry which is preliminary data.</text>
</comment>
<sequence length="69" mass="8337">MNRCSKSSARVIGRYFKLFQRAAYPLLSHSCCKFHCSRGPNKWTIKVRQEKFELSREEINQRSNAWRNW</sequence>